<protein>
    <submittedName>
        <fullName evidence="2">Uncharacterized protein</fullName>
    </submittedName>
</protein>
<gene>
    <name evidence="2" type="ORF">RFH988_LOCUS4666</name>
</gene>
<reference evidence="2" key="1">
    <citation type="submission" date="2021-02" db="EMBL/GenBank/DDBJ databases">
        <authorList>
            <person name="Nowell W R."/>
        </authorList>
    </citation>
    <scope>NUCLEOTIDE SEQUENCE</scope>
</reference>
<dbReference type="OrthoDB" id="10051017at2759"/>
<feature type="region of interest" description="Disordered" evidence="1">
    <location>
        <begin position="74"/>
        <end position="112"/>
    </location>
</feature>
<comment type="caution">
    <text evidence="2">The sequence shown here is derived from an EMBL/GenBank/DDBJ whole genome shotgun (WGS) entry which is preliminary data.</text>
</comment>
<organism evidence="2 3">
    <name type="scientific">Rotaria sordida</name>
    <dbReference type="NCBI Taxonomy" id="392033"/>
    <lineage>
        <taxon>Eukaryota</taxon>
        <taxon>Metazoa</taxon>
        <taxon>Spiralia</taxon>
        <taxon>Gnathifera</taxon>
        <taxon>Rotifera</taxon>
        <taxon>Eurotatoria</taxon>
        <taxon>Bdelloidea</taxon>
        <taxon>Philodinida</taxon>
        <taxon>Philodinidae</taxon>
        <taxon>Rotaria</taxon>
    </lineage>
</organism>
<sequence>MISNRELRKSTDDDDDDESIKDVQVRKDIQILSARLYDIREKFMKIIHKINNDSIDFYLIDSLFFVFFYSEDDTTSKKSNGEISFDKDDSDSTETSNQDSHENNNDDESQTQKCKVHLEIRKLSIESILERKARHHEYIKYVIQYPKIMKYLMNDDPNCINIPLRYLEPFIKEHVNEKPNGGIYDKVNHQIQDIRRKYLKHCQ</sequence>
<name>A0A813TLT5_9BILA</name>
<dbReference type="Proteomes" id="UP000663882">
    <property type="component" value="Unassembled WGS sequence"/>
</dbReference>
<dbReference type="EMBL" id="CAJNOO010000123">
    <property type="protein sequence ID" value="CAF0815635.1"/>
    <property type="molecule type" value="Genomic_DNA"/>
</dbReference>
<dbReference type="AlphaFoldDB" id="A0A813TLT5"/>
<evidence type="ECO:0000313" key="2">
    <source>
        <dbReference type="EMBL" id="CAF0815635.1"/>
    </source>
</evidence>
<proteinExistence type="predicted"/>
<feature type="compositionally biased region" description="Basic and acidic residues" evidence="1">
    <location>
        <begin position="74"/>
        <end position="87"/>
    </location>
</feature>
<accession>A0A813TLT5</accession>
<evidence type="ECO:0000256" key="1">
    <source>
        <dbReference type="SAM" id="MobiDB-lite"/>
    </source>
</evidence>
<evidence type="ECO:0000313" key="3">
    <source>
        <dbReference type="Proteomes" id="UP000663882"/>
    </source>
</evidence>